<sequence length="189" mass="21649">MEVGHFAPDNARKFESVVGGGGLCGGVAQGKEAGARCSAWAVDGGGGLLRAGVQDDLYVAGRYACADCHKTYKRRCYLLRHQKFECDVIVRPRFRCANCHKSYKNKRHLRRHQTYEYKGFVQKRFHCIFCEKSYKRKSHLIRHQVYECGVEPQFQCPHCPHKAKLKENLKAHIANRHTAFLINAKKNVK</sequence>
<evidence type="ECO:0000256" key="6">
    <source>
        <dbReference type="ARBA" id="ARBA00022833"/>
    </source>
</evidence>
<evidence type="ECO:0000259" key="9">
    <source>
        <dbReference type="PROSITE" id="PS50157"/>
    </source>
</evidence>
<dbReference type="GO" id="GO:0005634">
    <property type="term" value="C:nucleus"/>
    <property type="evidence" value="ECO:0007669"/>
    <property type="project" value="UniProtKB-SubCell"/>
</dbReference>
<organism evidence="10 11">
    <name type="scientific">Rhynocoris fuscipes</name>
    <dbReference type="NCBI Taxonomy" id="488301"/>
    <lineage>
        <taxon>Eukaryota</taxon>
        <taxon>Metazoa</taxon>
        <taxon>Ecdysozoa</taxon>
        <taxon>Arthropoda</taxon>
        <taxon>Hexapoda</taxon>
        <taxon>Insecta</taxon>
        <taxon>Pterygota</taxon>
        <taxon>Neoptera</taxon>
        <taxon>Paraneoptera</taxon>
        <taxon>Hemiptera</taxon>
        <taxon>Heteroptera</taxon>
        <taxon>Panheteroptera</taxon>
        <taxon>Cimicomorpha</taxon>
        <taxon>Reduviidae</taxon>
        <taxon>Harpactorinae</taxon>
        <taxon>Harpactorini</taxon>
        <taxon>Rhynocoris</taxon>
    </lineage>
</organism>
<proteinExistence type="inferred from homology"/>
<evidence type="ECO:0000256" key="7">
    <source>
        <dbReference type="ARBA" id="ARBA00023242"/>
    </source>
</evidence>
<dbReference type="Gene3D" id="3.30.160.60">
    <property type="entry name" value="Classic Zinc Finger"/>
    <property type="match status" value="2"/>
</dbReference>
<dbReference type="PANTHER" id="PTHR24409:SF331">
    <property type="entry name" value="ZINC FINGER PROTEIN 322A"/>
    <property type="match status" value="1"/>
</dbReference>
<dbReference type="Pfam" id="PF00096">
    <property type="entry name" value="zf-C2H2"/>
    <property type="match status" value="2"/>
</dbReference>
<feature type="domain" description="C2H2-type" evidence="9">
    <location>
        <begin position="125"/>
        <end position="152"/>
    </location>
</feature>
<keyword evidence="7" id="KW-0539">Nucleus</keyword>
<dbReference type="GO" id="GO:0000981">
    <property type="term" value="F:DNA-binding transcription factor activity, RNA polymerase II-specific"/>
    <property type="evidence" value="ECO:0007669"/>
    <property type="project" value="TreeGrafter"/>
</dbReference>
<comment type="caution">
    <text evidence="10">The sequence shown here is derived from an EMBL/GenBank/DDBJ whole genome shotgun (WGS) entry which is preliminary data.</text>
</comment>
<dbReference type="Proteomes" id="UP001461498">
    <property type="component" value="Unassembled WGS sequence"/>
</dbReference>
<dbReference type="PANTHER" id="PTHR24409">
    <property type="entry name" value="ZINC FINGER PROTEIN 142"/>
    <property type="match status" value="1"/>
</dbReference>
<comment type="subcellular location">
    <subcellularLocation>
        <location evidence="1">Nucleus</location>
    </subcellularLocation>
</comment>
<dbReference type="SMART" id="SM00355">
    <property type="entry name" value="ZnF_C2H2"/>
    <property type="match status" value="4"/>
</dbReference>
<evidence type="ECO:0000256" key="1">
    <source>
        <dbReference type="ARBA" id="ARBA00004123"/>
    </source>
</evidence>
<evidence type="ECO:0000256" key="2">
    <source>
        <dbReference type="ARBA" id="ARBA00006991"/>
    </source>
</evidence>
<evidence type="ECO:0000256" key="8">
    <source>
        <dbReference type="PROSITE-ProRule" id="PRU00042"/>
    </source>
</evidence>
<evidence type="ECO:0000256" key="4">
    <source>
        <dbReference type="ARBA" id="ARBA00022737"/>
    </source>
</evidence>
<keyword evidence="3" id="KW-0479">Metal-binding</keyword>
<accession>A0AAW1D248</accession>
<dbReference type="InterPro" id="IPR036236">
    <property type="entry name" value="Znf_C2H2_sf"/>
</dbReference>
<evidence type="ECO:0000313" key="11">
    <source>
        <dbReference type="Proteomes" id="UP001461498"/>
    </source>
</evidence>
<evidence type="ECO:0000313" key="10">
    <source>
        <dbReference type="EMBL" id="KAK9502425.1"/>
    </source>
</evidence>
<keyword evidence="6" id="KW-0862">Zinc</keyword>
<evidence type="ECO:0000256" key="5">
    <source>
        <dbReference type="ARBA" id="ARBA00022771"/>
    </source>
</evidence>
<evidence type="ECO:0000256" key="3">
    <source>
        <dbReference type="ARBA" id="ARBA00022723"/>
    </source>
</evidence>
<keyword evidence="5 8" id="KW-0863">Zinc-finger</keyword>
<dbReference type="SUPFAM" id="SSF57667">
    <property type="entry name" value="beta-beta-alpha zinc fingers"/>
    <property type="match status" value="1"/>
</dbReference>
<dbReference type="GO" id="GO:0008270">
    <property type="term" value="F:zinc ion binding"/>
    <property type="evidence" value="ECO:0007669"/>
    <property type="project" value="UniProtKB-KW"/>
</dbReference>
<keyword evidence="11" id="KW-1185">Reference proteome</keyword>
<feature type="domain" description="C2H2-type" evidence="9">
    <location>
        <begin position="63"/>
        <end position="92"/>
    </location>
</feature>
<gene>
    <name evidence="10" type="ORF">O3M35_011207</name>
</gene>
<keyword evidence="4" id="KW-0677">Repeat</keyword>
<name>A0AAW1D248_9HEMI</name>
<comment type="similarity">
    <text evidence="2">Belongs to the krueppel C2H2-type zinc-finger protein family.</text>
</comment>
<protein>
    <recommendedName>
        <fullName evidence="9">C2H2-type domain-containing protein</fullName>
    </recommendedName>
</protein>
<reference evidence="10 11" key="1">
    <citation type="submission" date="2022-12" db="EMBL/GenBank/DDBJ databases">
        <title>Chromosome-level genome assembly of true bugs.</title>
        <authorList>
            <person name="Ma L."/>
            <person name="Li H."/>
        </authorList>
    </citation>
    <scope>NUCLEOTIDE SEQUENCE [LARGE SCALE GENOMIC DNA]</scope>
    <source>
        <strain evidence="10">Lab_2022b</strain>
    </source>
</reference>
<dbReference type="PROSITE" id="PS50157">
    <property type="entry name" value="ZINC_FINGER_C2H2_2"/>
    <property type="match status" value="3"/>
</dbReference>
<dbReference type="InterPro" id="IPR013087">
    <property type="entry name" value="Znf_C2H2_type"/>
</dbReference>
<feature type="domain" description="C2H2-type" evidence="9">
    <location>
        <begin position="94"/>
        <end position="119"/>
    </location>
</feature>
<dbReference type="EMBL" id="JAPXFL010000008">
    <property type="protein sequence ID" value="KAK9502425.1"/>
    <property type="molecule type" value="Genomic_DNA"/>
</dbReference>
<dbReference type="GO" id="GO:0000977">
    <property type="term" value="F:RNA polymerase II transcription regulatory region sequence-specific DNA binding"/>
    <property type="evidence" value="ECO:0007669"/>
    <property type="project" value="TreeGrafter"/>
</dbReference>
<dbReference type="AlphaFoldDB" id="A0AAW1D248"/>